<dbReference type="RefSeq" id="WP_066569206.1">
    <property type="nucleotide sequence ID" value="NZ_CP015622.1"/>
</dbReference>
<organism evidence="2 3">
    <name type="scientific">Corynebacterium crudilactis</name>
    <dbReference type="NCBI Taxonomy" id="1652495"/>
    <lineage>
        <taxon>Bacteria</taxon>
        <taxon>Bacillati</taxon>
        <taxon>Actinomycetota</taxon>
        <taxon>Actinomycetes</taxon>
        <taxon>Mycobacteriales</taxon>
        <taxon>Corynebacteriaceae</taxon>
        <taxon>Corynebacterium</taxon>
    </lineage>
</organism>
<sequence>MSEYGLPEGVTLINVASVLIPIAIITVLLRLFPFAAMKRMKNNQLMGVLGRTMPVGVMVVLVLYTLFSQVSAPGGIWASLIAVAFTALLHWWKGSAGLSIVGGTLAYMLLVNVVFA</sequence>
<keyword evidence="1" id="KW-0812">Transmembrane</keyword>
<dbReference type="PIRSF" id="PIRSF003203">
    <property type="entry name" value="AzlD"/>
    <property type="match status" value="1"/>
</dbReference>
<feature type="transmembrane region" description="Helical" evidence="1">
    <location>
        <begin position="70"/>
        <end position="89"/>
    </location>
</feature>
<dbReference type="AlphaFoldDB" id="A0A172QWU9"/>
<gene>
    <name evidence="2" type="ORF">ccrud_13865</name>
</gene>
<dbReference type="EMBL" id="CP015622">
    <property type="protein sequence ID" value="ANE05179.1"/>
    <property type="molecule type" value="Genomic_DNA"/>
</dbReference>
<feature type="transmembrane region" description="Helical" evidence="1">
    <location>
        <begin position="12"/>
        <end position="33"/>
    </location>
</feature>
<dbReference type="STRING" id="1652495.ccrud_13865"/>
<name>A0A172QWU9_9CORY</name>
<feature type="transmembrane region" description="Helical" evidence="1">
    <location>
        <begin position="96"/>
        <end position="115"/>
    </location>
</feature>
<dbReference type="KEGG" id="ccjz:ccrud_13865"/>
<dbReference type="Proteomes" id="UP000076929">
    <property type="component" value="Chromosome"/>
</dbReference>
<evidence type="ECO:0000313" key="3">
    <source>
        <dbReference type="Proteomes" id="UP000076929"/>
    </source>
</evidence>
<evidence type="ECO:0000256" key="1">
    <source>
        <dbReference type="SAM" id="Phobius"/>
    </source>
</evidence>
<dbReference type="OrthoDB" id="5324916at2"/>
<accession>A0A172QWU9</accession>
<dbReference type="InterPro" id="IPR008407">
    <property type="entry name" value="Brnchd-chn_aa_trnsp_AzlD"/>
</dbReference>
<protein>
    <submittedName>
        <fullName evidence="2">Branched-chain amino acid ABC transporter permease</fullName>
    </submittedName>
</protein>
<proteinExistence type="predicted"/>
<feature type="transmembrane region" description="Helical" evidence="1">
    <location>
        <begin position="45"/>
        <end position="64"/>
    </location>
</feature>
<keyword evidence="3" id="KW-1185">Reference proteome</keyword>
<reference evidence="2 3" key="1">
    <citation type="submission" date="2016-05" db="EMBL/GenBank/DDBJ databases">
        <title>Complete genome sequence of Corynebacterium crudilactis, a new Corynebacterium species isolated from raw cow's milk.</title>
        <authorList>
            <person name="Christian R."/>
            <person name="Zimmermann J."/>
            <person name="Lipski A."/>
            <person name="Kalinowski J."/>
        </authorList>
    </citation>
    <scope>NUCLEOTIDE SEQUENCE [LARGE SCALE GENOMIC DNA]</scope>
    <source>
        <strain evidence="2 3">JZ16</strain>
    </source>
</reference>
<keyword evidence="1" id="KW-0472">Membrane</keyword>
<dbReference type="Pfam" id="PF05437">
    <property type="entry name" value="AzlD"/>
    <property type="match status" value="1"/>
</dbReference>
<keyword evidence="1" id="KW-1133">Transmembrane helix</keyword>
<evidence type="ECO:0000313" key="2">
    <source>
        <dbReference type="EMBL" id="ANE05179.1"/>
    </source>
</evidence>